<sequence>MNKLYYILLLLLLWACSDKKEIKLTVQKDKLLIENLTKLANYDLVNIYVWDSDLNQPTEYPLEGNYKKDGDNVVAFTPNFPLLHNTQYVLIASTTRGKIQKRFTLPKQKMTPLEVSTIYPTADTLPENLLRAYIEFSQPMKTTNNLEHIKLINSKGEEIKGAIFNNAYELWDTSQKRLTIIFDPARVKTDLVANKNLGRALQPGEQFSIKIDSLQDIYGQKLQQTYIKTFNVVNQDTISPNVNDWTFELPKSNTKKPLQIQFKAAIDRMSLFSRIGLIDKDEKPIKGKIEIKNNEKGWYFVPESKWKTGEYQIIVNSRLEDPSGNNLNGLFDHKVGSLKSEKEGELISIRIKIH</sequence>
<dbReference type="Proteomes" id="UP000651057">
    <property type="component" value="Unassembled WGS sequence"/>
</dbReference>
<name>A0A936ZVY5_9FLAO</name>
<dbReference type="AlphaFoldDB" id="A0A936ZVY5"/>
<proteinExistence type="predicted"/>
<gene>
    <name evidence="1" type="ORF">JJQ60_05345</name>
</gene>
<comment type="caution">
    <text evidence="1">The sequence shown here is derived from an EMBL/GenBank/DDBJ whole genome shotgun (WGS) entry which is preliminary data.</text>
</comment>
<evidence type="ECO:0008006" key="3">
    <source>
        <dbReference type="Google" id="ProtNLM"/>
    </source>
</evidence>
<reference evidence="1" key="1">
    <citation type="submission" date="2021-01" db="EMBL/GenBank/DDBJ databases">
        <authorList>
            <person name="Zhong Y.L."/>
        </authorList>
    </citation>
    <scope>NUCLEOTIDE SEQUENCE</scope>
    <source>
        <strain evidence="1">KCTC 23302</strain>
    </source>
</reference>
<dbReference type="RefSeq" id="WP_201917454.1">
    <property type="nucleotide sequence ID" value="NZ_BAABAX010000023.1"/>
</dbReference>
<evidence type="ECO:0000313" key="2">
    <source>
        <dbReference type="Proteomes" id="UP000651057"/>
    </source>
</evidence>
<accession>A0A936ZVY5</accession>
<organism evidence="1 2">
    <name type="scientific">Aquimarina mytili</name>
    <dbReference type="NCBI Taxonomy" id="874423"/>
    <lineage>
        <taxon>Bacteria</taxon>
        <taxon>Pseudomonadati</taxon>
        <taxon>Bacteroidota</taxon>
        <taxon>Flavobacteriia</taxon>
        <taxon>Flavobacteriales</taxon>
        <taxon>Flavobacteriaceae</taxon>
        <taxon>Aquimarina</taxon>
    </lineage>
</organism>
<evidence type="ECO:0000313" key="1">
    <source>
        <dbReference type="EMBL" id="MBL0682928.1"/>
    </source>
</evidence>
<dbReference type="EMBL" id="JAERQJ010000002">
    <property type="protein sequence ID" value="MBL0682928.1"/>
    <property type="molecule type" value="Genomic_DNA"/>
</dbReference>
<keyword evidence="2" id="KW-1185">Reference proteome</keyword>
<protein>
    <recommendedName>
        <fullName evidence="3">SbsA Ig-like domain-containing protein</fullName>
    </recommendedName>
</protein>